<dbReference type="Proteomes" id="UP000782610">
    <property type="component" value="Unassembled WGS sequence"/>
</dbReference>
<dbReference type="InterPro" id="IPR036366">
    <property type="entry name" value="PGBDSf"/>
</dbReference>
<dbReference type="SUPFAM" id="SSF53955">
    <property type="entry name" value="Lysozyme-like"/>
    <property type="match status" value="1"/>
</dbReference>
<organism evidence="4 5">
    <name type="scientific">Devosia nanyangense</name>
    <dbReference type="NCBI Taxonomy" id="1228055"/>
    <lineage>
        <taxon>Bacteria</taxon>
        <taxon>Pseudomonadati</taxon>
        <taxon>Pseudomonadota</taxon>
        <taxon>Alphaproteobacteria</taxon>
        <taxon>Hyphomicrobiales</taxon>
        <taxon>Devosiaceae</taxon>
        <taxon>Devosia</taxon>
    </lineage>
</organism>
<evidence type="ECO:0000256" key="1">
    <source>
        <dbReference type="SAM" id="SignalP"/>
    </source>
</evidence>
<dbReference type="InterPro" id="IPR011970">
    <property type="entry name" value="MltB_2"/>
</dbReference>
<dbReference type="Pfam" id="PF13406">
    <property type="entry name" value="SLT_2"/>
    <property type="match status" value="1"/>
</dbReference>
<dbReference type="PANTHER" id="PTHR30163:SF8">
    <property type="entry name" value="LYTIC MUREIN TRANSGLYCOSYLASE"/>
    <property type="match status" value="1"/>
</dbReference>
<reference evidence="4" key="1">
    <citation type="submission" date="2020-07" db="EMBL/GenBank/DDBJ databases">
        <title>Huge and variable diversity of episymbiotic CPR bacteria and DPANN archaea in groundwater ecosystems.</title>
        <authorList>
            <person name="He C.Y."/>
            <person name="Keren R."/>
            <person name="Whittaker M."/>
            <person name="Farag I.F."/>
            <person name="Doudna J."/>
            <person name="Cate J.H.D."/>
            <person name="Banfield J.F."/>
        </authorList>
    </citation>
    <scope>NUCLEOTIDE SEQUENCE</scope>
    <source>
        <strain evidence="4">NC_groundwater_1586_Pr3_B-0.1um_66_15</strain>
    </source>
</reference>
<dbReference type="Gene3D" id="1.10.101.10">
    <property type="entry name" value="PGBD-like superfamily/PGBD"/>
    <property type="match status" value="1"/>
</dbReference>
<evidence type="ECO:0000259" key="3">
    <source>
        <dbReference type="Pfam" id="PF13406"/>
    </source>
</evidence>
<dbReference type="AlphaFoldDB" id="A0A933L3Y0"/>
<dbReference type="InterPro" id="IPR036365">
    <property type="entry name" value="PGBD-like_sf"/>
</dbReference>
<evidence type="ECO:0000313" key="4">
    <source>
        <dbReference type="EMBL" id="MBI4923191.1"/>
    </source>
</evidence>
<keyword evidence="1" id="KW-0732">Signal</keyword>
<dbReference type="PANTHER" id="PTHR30163">
    <property type="entry name" value="MEMBRANE-BOUND LYTIC MUREIN TRANSGLYCOSYLASE B"/>
    <property type="match status" value="1"/>
</dbReference>
<gene>
    <name evidence="4" type="ORF">HY834_15720</name>
</gene>
<feature type="chain" id="PRO_5037005086" evidence="1">
    <location>
        <begin position="22"/>
        <end position="401"/>
    </location>
</feature>
<proteinExistence type="predicted"/>
<sequence length="401" mass="42731">MLKISIPLALIVAALTLPAHAESFAAFLRAFEPKAVAAGVSAAVYQEATAGLTPDPTIPKLVDTQPEVATPMWSYLDQRVTAGRIARGQEAMAANRTLFDAVGKAFGVDPAILGAIWGMETDYGAVLGNAKLIKPIIRSLATLVYEKRGRLAADEADFIAALKLVERGPLDAKHLVGSWAGAIGHLQVNPSNVLAHGTDGDGDGKIDLQDSLADALATSAKFLLDLGYRRGIDWGFEVSVPNGFDYLLADRETVHPIGFFADRGVRRVRGKPFADPSIPVFLYAPAGATGPNFLMTANYLVLKGYNFSDSYALSVAHMADRLKGGKDFAASWPRATKFPDLAQRKAIQAALIKLGLYQGVVDGRLGPVTQAAYAKFQASRGEVADGFITLDAYTELTAALR</sequence>
<feature type="signal peptide" evidence="1">
    <location>
        <begin position="1"/>
        <end position="21"/>
    </location>
</feature>
<comment type="caution">
    <text evidence="4">The sequence shown here is derived from an EMBL/GenBank/DDBJ whole genome shotgun (WGS) entry which is preliminary data.</text>
</comment>
<evidence type="ECO:0000313" key="5">
    <source>
        <dbReference type="Proteomes" id="UP000782610"/>
    </source>
</evidence>
<dbReference type="InterPro" id="IPR043426">
    <property type="entry name" value="MltB-like"/>
</dbReference>
<accession>A0A933L3Y0</accession>
<feature type="domain" description="Transglycosylase SLT" evidence="3">
    <location>
        <begin position="24"/>
        <end position="320"/>
    </location>
</feature>
<dbReference type="InterPro" id="IPR031304">
    <property type="entry name" value="SLT_2"/>
</dbReference>
<protein>
    <submittedName>
        <fullName evidence="4">Lytic murein transglycosylase</fullName>
    </submittedName>
</protein>
<evidence type="ECO:0000259" key="2">
    <source>
        <dbReference type="Pfam" id="PF01471"/>
    </source>
</evidence>
<dbReference type="GO" id="GO:0008933">
    <property type="term" value="F:peptidoglycan lytic transglycosylase activity"/>
    <property type="evidence" value="ECO:0007669"/>
    <property type="project" value="TreeGrafter"/>
</dbReference>
<name>A0A933L3Y0_9HYPH</name>
<dbReference type="Gene3D" id="1.10.8.350">
    <property type="entry name" value="Bacterial muramidase"/>
    <property type="match status" value="1"/>
</dbReference>
<dbReference type="NCBIfam" id="TIGR02283">
    <property type="entry name" value="MltB_2"/>
    <property type="match status" value="1"/>
</dbReference>
<dbReference type="InterPro" id="IPR023346">
    <property type="entry name" value="Lysozyme-like_dom_sf"/>
</dbReference>
<dbReference type="SUPFAM" id="SSF47090">
    <property type="entry name" value="PGBD-like"/>
    <property type="match status" value="1"/>
</dbReference>
<dbReference type="Gene3D" id="1.10.530.10">
    <property type="match status" value="1"/>
</dbReference>
<dbReference type="GO" id="GO:0009253">
    <property type="term" value="P:peptidoglycan catabolic process"/>
    <property type="evidence" value="ECO:0007669"/>
    <property type="project" value="TreeGrafter"/>
</dbReference>
<dbReference type="InterPro" id="IPR002477">
    <property type="entry name" value="Peptidoglycan-bd-like"/>
</dbReference>
<dbReference type="Pfam" id="PF01471">
    <property type="entry name" value="PG_binding_1"/>
    <property type="match status" value="1"/>
</dbReference>
<dbReference type="EMBL" id="JACRAF010000048">
    <property type="protein sequence ID" value="MBI4923191.1"/>
    <property type="molecule type" value="Genomic_DNA"/>
</dbReference>
<feature type="domain" description="Peptidoglycan binding-like" evidence="2">
    <location>
        <begin position="343"/>
        <end position="387"/>
    </location>
</feature>